<dbReference type="Gene3D" id="2.30.30.90">
    <property type="match status" value="1"/>
</dbReference>
<evidence type="ECO:0000313" key="4">
    <source>
        <dbReference type="Proteomes" id="UP000295741"/>
    </source>
</evidence>
<keyword evidence="4" id="KW-1185">Reference proteome</keyword>
<keyword evidence="1" id="KW-0408">Iron</keyword>
<dbReference type="GO" id="GO:0046914">
    <property type="term" value="F:transition metal ion binding"/>
    <property type="evidence" value="ECO:0007669"/>
    <property type="project" value="InterPro"/>
</dbReference>
<dbReference type="Pfam" id="PF04023">
    <property type="entry name" value="FeoA"/>
    <property type="match status" value="1"/>
</dbReference>
<comment type="caution">
    <text evidence="3">The sequence shown here is derived from an EMBL/GenBank/DDBJ whole genome shotgun (WGS) entry which is preliminary data.</text>
</comment>
<dbReference type="AlphaFoldDB" id="A0A4R6J5C7"/>
<protein>
    <submittedName>
        <fullName evidence="3">Ferrous iron transport protein A</fullName>
    </submittedName>
</protein>
<dbReference type="EMBL" id="SNWP01000010">
    <property type="protein sequence ID" value="TDO29425.1"/>
    <property type="molecule type" value="Genomic_DNA"/>
</dbReference>
<dbReference type="PANTHER" id="PTHR42954:SF2">
    <property type="entry name" value="FE(2+) TRANSPORT PROTEIN A"/>
    <property type="match status" value="1"/>
</dbReference>
<dbReference type="SUPFAM" id="SSF50037">
    <property type="entry name" value="C-terminal domain of transcriptional repressors"/>
    <property type="match status" value="1"/>
</dbReference>
<name>A0A4R6J5C7_9BACT</name>
<accession>A0A4R6J5C7</accession>
<dbReference type="InterPro" id="IPR052713">
    <property type="entry name" value="FeoA"/>
</dbReference>
<feature type="domain" description="Ferrous iron transporter FeoA-like" evidence="2">
    <location>
        <begin position="13"/>
        <end position="84"/>
    </location>
</feature>
<dbReference type="InterPro" id="IPR038157">
    <property type="entry name" value="FeoA_core_dom"/>
</dbReference>
<dbReference type="InterPro" id="IPR008988">
    <property type="entry name" value="Transcriptional_repressor_C"/>
</dbReference>
<evidence type="ECO:0000259" key="2">
    <source>
        <dbReference type="SMART" id="SM00899"/>
    </source>
</evidence>
<dbReference type="Proteomes" id="UP000295741">
    <property type="component" value="Unassembled WGS sequence"/>
</dbReference>
<dbReference type="RefSeq" id="WP_246027088.1">
    <property type="nucleotide sequence ID" value="NZ_SNWP01000010.1"/>
</dbReference>
<dbReference type="InterPro" id="IPR007167">
    <property type="entry name" value="Fe-transptr_FeoA-like"/>
</dbReference>
<dbReference type="SMART" id="SM00899">
    <property type="entry name" value="FeoA"/>
    <property type="match status" value="1"/>
</dbReference>
<gene>
    <name evidence="3" type="ORF">BC659_1514</name>
</gene>
<sequence>MLPLYNIYTQAMKRLSDLEAGQKAVINSFEKDEIFIKLMEMGCVPGELVQVEQVAPMGDPISISVAGYHLSLRLSEARSIFVDDVK</sequence>
<reference evidence="3 4" key="1">
    <citation type="submission" date="2019-03" db="EMBL/GenBank/DDBJ databases">
        <title>Genomic Encyclopedia of Archaeal and Bacterial Type Strains, Phase II (KMG-II): from individual species to whole genera.</title>
        <authorList>
            <person name="Goeker M."/>
        </authorList>
    </citation>
    <scope>NUCLEOTIDE SEQUENCE [LARGE SCALE GENOMIC DNA]</scope>
    <source>
        <strain evidence="3 4">DSM 28323</strain>
    </source>
</reference>
<evidence type="ECO:0000256" key="1">
    <source>
        <dbReference type="ARBA" id="ARBA00023004"/>
    </source>
</evidence>
<proteinExistence type="predicted"/>
<dbReference type="PANTHER" id="PTHR42954">
    <property type="entry name" value="FE(2+) TRANSPORT PROTEIN A"/>
    <property type="match status" value="1"/>
</dbReference>
<organism evidence="3 4">
    <name type="scientific">Sediminibacterium goheungense</name>
    <dbReference type="NCBI Taxonomy" id="1086393"/>
    <lineage>
        <taxon>Bacteria</taxon>
        <taxon>Pseudomonadati</taxon>
        <taxon>Bacteroidota</taxon>
        <taxon>Chitinophagia</taxon>
        <taxon>Chitinophagales</taxon>
        <taxon>Chitinophagaceae</taxon>
        <taxon>Sediminibacterium</taxon>
    </lineage>
</organism>
<evidence type="ECO:0000313" key="3">
    <source>
        <dbReference type="EMBL" id="TDO29425.1"/>
    </source>
</evidence>